<evidence type="ECO:0000313" key="1">
    <source>
        <dbReference type="EMBL" id="KAJ0171586.1"/>
    </source>
</evidence>
<accession>A0ACC1CJ32</accession>
<proteinExistence type="predicted"/>
<organism evidence="1 2">
    <name type="scientific">Dendrolimus kikuchii</name>
    <dbReference type="NCBI Taxonomy" id="765133"/>
    <lineage>
        <taxon>Eukaryota</taxon>
        <taxon>Metazoa</taxon>
        <taxon>Ecdysozoa</taxon>
        <taxon>Arthropoda</taxon>
        <taxon>Hexapoda</taxon>
        <taxon>Insecta</taxon>
        <taxon>Pterygota</taxon>
        <taxon>Neoptera</taxon>
        <taxon>Endopterygota</taxon>
        <taxon>Lepidoptera</taxon>
        <taxon>Glossata</taxon>
        <taxon>Ditrysia</taxon>
        <taxon>Bombycoidea</taxon>
        <taxon>Lasiocampidae</taxon>
        <taxon>Dendrolimus</taxon>
    </lineage>
</organism>
<comment type="caution">
    <text evidence="1">The sequence shown here is derived from an EMBL/GenBank/DDBJ whole genome shotgun (WGS) entry which is preliminary data.</text>
</comment>
<dbReference type="Proteomes" id="UP000824533">
    <property type="component" value="Linkage Group LG24"/>
</dbReference>
<keyword evidence="2" id="KW-1185">Reference proteome</keyword>
<name>A0ACC1CJ32_9NEOP</name>
<sequence>MFSISVKLGYVLILSSIYEINALIRIPLPIDNDIITTETAIRKTINRLFGNLRFNNKTKKIIESNIVHNFFTSLTLQDYTTLQNVDSVSRVSKGNVNATDYVNVLNEILDENVEDNKTESVNEGITKIESILKVINQYSKEMKANDESKDINAEIISLLKRDTVVEPNITKMTDDNSLLSDNEFWEPSGRRIYRGRLTKIKYFPFMAVIQFFGKFTCAGSIIKSDLIITAASCLQLAYNNRFFRENPSFLSVRVGSTFYQGGGEVIPVLEVYFHPRYNPKNLRHNLCILRLVRRLRFRRKSRKVKKIDFDRIPSGLPMTTNGITVVGWGAQDSSNIIHEPWKNRIAFAILDIYPARECQEIYSEEYVTRYNFCAGFMSKGGGACNQDVGGPGIVNGKLAGVISFGSPACGTPDAPTVFTKLGFYNDWIEEIMEQDVPHFKKRTTLKEYYTVTLPPIHKITMTTRYRMPPLGKQKKMSTTPISGLRTEEIIFKEFLKTMFGSREVDEYMESEKTKDIVEKMVEHFNKDDRNDYVDGDQEKIEKNNFLALNKNLKRHKKLDNEAYDWVNVTKSPIDYPYPASDKLEIEYTNNVEDTANLLTTKQAYELKEFVSNDDEVPETVEEAAENPAKYTAIDRMLLKDEEQHLEADIVKLMDNIQLEKLIENGESSEYSDIENDTINVNRGKNQKIIDDSVLTLLYLSDKEKYSDGKNDELDEDGMSIPIEHFQDWTYRNNANGTKILDLLPQEDLFDLLTEAIKKNESMANYLMRRALLDAVRVPLCARASSSLGELAKIGNREWVGYGFNGQPNYADRADFPMPAIRFRPDTPDIKVLREKEKGDWRKLSLEEKKSLYRASFCQTYAEFQAPTGEWKGVVGWTLFVASFAVWIFMGMKMFVYSPMPDTLGEEKQKAQLQRMLDLKVNPVDGLASKWDYENNRWK</sequence>
<evidence type="ECO:0000313" key="2">
    <source>
        <dbReference type="Proteomes" id="UP000824533"/>
    </source>
</evidence>
<gene>
    <name evidence="1" type="ORF">K1T71_013136</name>
</gene>
<protein>
    <submittedName>
        <fullName evidence="1">Uncharacterized protein</fullName>
    </submittedName>
</protein>
<dbReference type="EMBL" id="CM034410">
    <property type="protein sequence ID" value="KAJ0171586.1"/>
    <property type="molecule type" value="Genomic_DNA"/>
</dbReference>
<reference evidence="1 2" key="1">
    <citation type="journal article" date="2021" name="Front. Genet.">
        <title>Chromosome-Level Genome Assembly Reveals Significant Gene Expansion in the Toll and IMD Signaling Pathways of Dendrolimus kikuchii.</title>
        <authorList>
            <person name="Zhou J."/>
            <person name="Wu P."/>
            <person name="Xiong Z."/>
            <person name="Liu N."/>
            <person name="Zhao N."/>
            <person name="Ji M."/>
            <person name="Qiu Y."/>
            <person name="Yang B."/>
        </authorList>
    </citation>
    <scope>NUCLEOTIDE SEQUENCE [LARGE SCALE GENOMIC DNA]</scope>
    <source>
        <strain evidence="1">Ann1</strain>
    </source>
</reference>